<evidence type="ECO:0000313" key="2">
    <source>
        <dbReference type="Proteomes" id="UP001054945"/>
    </source>
</evidence>
<name>A0AAV4TVD6_CAEEX</name>
<accession>A0AAV4TVD6</accession>
<keyword evidence="2" id="KW-1185">Reference proteome</keyword>
<dbReference type="EMBL" id="BPLR01011994">
    <property type="protein sequence ID" value="GIY50548.1"/>
    <property type="molecule type" value="Genomic_DNA"/>
</dbReference>
<comment type="caution">
    <text evidence="1">The sequence shown here is derived from an EMBL/GenBank/DDBJ whole genome shotgun (WGS) entry which is preliminary data.</text>
</comment>
<reference evidence="1 2" key="1">
    <citation type="submission" date="2021-06" db="EMBL/GenBank/DDBJ databases">
        <title>Caerostris extrusa draft genome.</title>
        <authorList>
            <person name="Kono N."/>
            <person name="Arakawa K."/>
        </authorList>
    </citation>
    <scope>NUCLEOTIDE SEQUENCE [LARGE SCALE GENOMIC DNA]</scope>
</reference>
<dbReference type="AlphaFoldDB" id="A0AAV4TVD6"/>
<organism evidence="1 2">
    <name type="scientific">Caerostris extrusa</name>
    <name type="common">Bark spider</name>
    <name type="synonym">Caerostris bankana</name>
    <dbReference type="NCBI Taxonomy" id="172846"/>
    <lineage>
        <taxon>Eukaryota</taxon>
        <taxon>Metazoa</taxon>
        <taxon>Ecdysozoa</taxon>
        <taxon>Arthropoda</taxon>
        <taxon>Chelicerata</taxon>
        <taxon>Arachnida</taxon>
        <taxon>Araneae</taxon>
        <taxon>Araneomorphae</taxon>
        <taxon>Entelegynae</taxon>
        <taxon>Araneoidea</taxon>
        <taxon>Araneidae</taxon>
        <taxon>Caerostris</taxon>
    </lineage>
</organism>
<protein>
    <submittedName>
        <fullName evidence="1">Uncharacterized protein</fullName>
    </submittedName>
</protein>
<evidence type="ECO:0000313" key="1">
    <source>
        <dbReference type="EMBL" id="GIY50548.1"/>
    </source>
</evidence>
<gene>
    <name evidence="1" type="ORF">CEXT_811691</name>
</gene>
<proteinExistence type="predicted"/>
<dbReference type="Proteomes" id="UP001054945">
    <property type="component" value="Unassembled WGS sequence"/>
</dbReference>
<sequence>MKTLGASNPSPSLAVEEKPISAILGNPEPRDQTRFGIAKKTRTEYKLKATLLAVKLGYACSNVVTQKLLFYFAPRIDLLNSILKKSPLVL</sequence>